<feature type="non-terminal residue" evidence="2">
    <location>
        <position position="1"/>
    </location>
</feature>
<feature type="region of interest" description="Disordered" evidence="1">
    <location>
        <begin position="87"/>
        <end position="121"/>
    </location>
</feature>
<accession>A0AAE1HNN1</accession>
<proteinExistence type="predicted"/>
<keyword evidence="3" id="KW-1185">Reference proteome</keyword>
<comment type="caution">
    <text evidence="2">The sequence shown here is derived from an EMBL/GenBank/DDBJ whole genome shotgun (WGS) entry which is preliminary data.</text>
</comment>
<evidence type="ECO:0000313" key="3">
    <source>
        <dbReference type="Proteomes" id="UP001219518"/>
    </source>
</evidence>
<dbReference type="AlphaFoldDB" id="A0AAE1HNN1"/>
<dbReference type="Proteomes" id="UP001219518">
    <property type="component" value="Unassembled WGS sequence"/>
</dbReference>
<evidence type="ECO:0000256" key="1">
    <source>
        <dbReference type="SAM" id="MobiDB-lite"/>
    </source>
</evidence>
<reference evidence="2" key="1">
    <citation type="submission" date="2021-07" db="EMBL/GenBank/DDBJ databases">
        <authorList>
            <person name="Catto M.A."/>
            <person name="Jacobson A."/>
            <person name="Kennedy G."/>
            <person name="Labadie P."/>
            <person name="Hunt B.G."/>
            <person name="Srinivasan R."/>
        </authorList>
    </citation>
    <scope>NUCLEOTIDE SEQUENCE</scope>
    <source>
        <strain evidence="2">PL_HMW_Pooled</strain>
        <tissue evidence="2">Head</tissue>
    </source>
</reference>
<protein>
    <submittedName>
        <fullName evidence="2">Protein translocase subunit</fullName>
    </submittedName>
</protein>
<feature type="compositionally biased region" description="Polar residues" evidence="1">
    <location>
        <begin position="87"/>
        <end position="106"/>
    </location>
</feature>
<dbReference type="EMBL" id="JAHWGI010001161">
    <property type="protein sequence ID" value="KAK3923986.1"/>
    <property type="molecule type" value="Genomic_DNA"/>
</dbReference>
<evidence type="ECO:0000313" key="2">
    <source>
        <dbReference type="EMBL" id="KAK3923986.1"/>
    </source>
</evidence>
<name>A0AAE1HNN1_9NEOP</name>
<reference evidence="2" key="2">
    <citation type="journal article" date="2023" name="BMC Genomics">
        <title>Pest status, molecular evolution, and epigenetic factors derived from the genome assembly of Frankliniella fusca, a thysanopteran phytovirus vector.</title>
        <authorList>
            <person name="Catto M.A."/>
            <person name="Labadie P.E."/>
            <person name="Jacobson A.L."/>
            <person name="Kennedy G.G."/>
            <person name="Srinivasan R."/>
            <person name="Hunt B.G."/>
        </authorList>
    </citation>
    <scope>NUCLEOTIDE SEQUENCE</scope>
    <source>
        <strain evidence="2">PL_HMW_Pooled</strain>
    </source>
</reference>
<organism evidence="2 3">
    <name type="scientific">Frankliniella fusca</name>
    <dbReference type="NCBI Taxonomy" id="407009"/>
    <lineage>
        <taxon>Eukaryota</taxon>
        <taxon>Metazoa</taxon>
        <taxon>Ecdysozoa</taxon>
        <taxon>Arthropoda</taxon>
        <taxon>Hexapoda</taxon>
        <taxon>Insecta</taxon>
        <taxon>Pterygota</taxon>
        <taxon>Neoptera</taxon>
        <taxon>Paraneoptera</taxon>
        <taxon>Thysanoptera</taxon>
        <taxon>Terebrantia</taxon>
        <taxon>Thripoidea</taxon>
        <taxon>Thripidae</taxon>
        <taxon>Frankliniella</taxon>
    </lineage>
</organism>
<sequence>EREAVRAGPCPRVPCCKQCCKKGRQKSRPIHLCVTGLYLGLLTRQHMCMSAGELPSRQAEIQTRYAQVYYRDVRTCLVRIRTNMNKNLGKQLEPNTNTSEITSNEPNRTHKCSYPNKQLSN</sequence>
<gene>
    <name evidence="2" type="ORF">KUF71_002316</name>
</gene>